<dbReference type="RefSeq" id="WP_009767463.1">
    <property type="nucleotide sequence ID" value="NZ_ANIN01000001.1"/>
</dbReference>
<keyword evidence="2" id="KW-1185">Reference proteome</keyword>
<reference evidence="1 2" key="1">
    <citation type="journal article" date="2013" name="Genome Announc.">
        <title>Genome Sequence of Moraxella macacae 0408225, a Novel Bacterial Species Isolated from a Cynomolgus Macaque with Epistaxis.</title>
        <authorList>
            <person name="Ladner J.T."/>
            <person name="Whitehouse C.A."/>
            <person name="Koroleva G.I."/>
            <person name="Palacios G.F."/>
        </authorList>
    </citation>
    <scope>NUCLEOTIDE SEQUENCE [LARGE SCALE GENOMIC DNA]</scope>
    <source>
        <strain evidence="1 2">0408225</strain>
    </source>
</reference>
<name>L2F9T3_9GAMM</name>
<dbReference type="Gene3D" id="2.60.40.1190">
    <property type="match status" value="1"/>
</dbReference>
<comment type="caution">
    <text evidence="1">The sequence shown here is derived from an EMBL/GenBank/DDBJ whole genome shotgun (WGS) entry which is preliminary data.</text>
</comment>
<sequence length="215" mass="24754">MYLENLTEQQYTLNPIVNPIVEIPNNHSNLQSDFEYINELAQVSTTVKLQKNPNSGQLLLSLSYQISPNTISPNNKINLAKFDKNLVKPTDFLWQQTCLECFIQIDRQQYFEINASPNGAYALYHFDDYRTPSHLPPRQTQALGFFWQNTTKPTAATKSETFAFLLALPTDLLPKKINPTAILYQTIRGEEHAVFYALNHANPPDFHNKAFWLDF</sequence>
<gene>
    <name evidence="1" type="ORF">MOMA_04545</name>
</gene>
<accession>L2F9T3</accession>
<evidence type="ECO:0000313" key="1">
    <source>
        <dbReference type="EMBL" id="ELA09645.1"/>
    </source>
</evidence>
<dbReference type="OrthoDB" id="190583at2"/>
<dbReference type="STRING" id="1230338.MOMA_04545"/>
<dbReference type="AlphaFoldDB" id="L2F9T3"/>
<dbReference type="eggNOG" id="ENOG5033BSX">
    <property type="taxonomic scope" value="Bacteria"/>
</dbReference>
<dbReference type="PATRIC" id="fig|1230338.3.peg.987"/>
<dbReference type="Proteomes" id="UP000023795">
    <property type="component" value="Unassembled WGS sequence"/>
</dbReference>
<organism evidence="1 2">
    <name type="scientific">Moraxella macacae 0408225</name>
    <dbReference type="NCBI Taxonomy" id="1230338"/>
    <lineage>
        <taxon>Bacteria</taxon>
        <taxon>Pseudomonadati</taxon>
        <taxon>Pseudomonadota</taxon>
        <taxon>Gammaproteobacteria</taxon>
        <taxon>Moraxellales</taxon>
        <taxon>Moraxellaceae</taxon>
        <taxon>Moraxella</taxon>
    </lineage>
</organism>
<dbReference type="EMBL" id="ANIN01000001">
    <property type="protein sequence ID" value="ELA09645.1"/>
    <property type="molecule type" value="Genomic_DNA"/>
</dbReference>
<evidence type="ECO:0000313" key="2">
    <source>
        <dbReference type="Proteomes" id="UP000023795"/>
    </source>
</evidence>
<protein>
    <submittedName>
        <fullName evidence="1">Uncharacterized protein</fullName>
    </submittedName>
</protein>
<proteinExistence type="predicted"/>